<name>A0A9P5CK88_CRYP1</name>
<evidence type="ECO:0000313" key="5">
    <source>
        <dbReference type="EMBL" id="KAF3760701.1"/>
    </source>
</evidence>
<dbReference type="Pfam" id="PF01596">
    <property type="entry name" value="Methyltransf_3"/>
    <property type="match status" value="1"/>
</dbReference>
<evidence type="ECO:0000256" key="2">
    <source>
        <dbReference type="ARBA" id="ARBA00022679"/>
    </source>
</evidence>
<dbReference type="InterPro" id="IPR002935">
    <property type="entry name" value="SAM_O-MeTrfase"/>
</dbReference>
<dbReference type="SUPFAM" id="SSF53335">
    <property type="entry name" value="S-adenosyl-L-methionine-dependent methyltransferases"/>
    <property type="match status" value="1"/>
</dbReference>
<keyword evidence="6" id="KW-1185">Reference proteome</keyword>
<keyword evidence="1 5" id="KW-0489">Methyltransferase</keyword>
<dbReference type="RefSeq" id="XP_040771680.1">
    <property type="nucleotide sequence ID" value="XM_040923862.1"/>
</dbReference>
<evidence type="ECO:0000313" key="6">
    <source>
        <dbReference type="Proteomes" id="UP000803844"/>
    </source>
</evidence>
<dbReference type="EMBL" id="MU032352">
    <property type="protein sequence ID" value="KAF3760701.1"/>
    <property type="molecule type" value="Genomic_DNA"/>
</dbReference>
<dbReference type="PANTHER" id="PTHR10509">
    <property type="entry name" value="O-METHYLTRANSFERASE-RELATED"/>
    <property type="match status" value="1"/>
</dbReference>
<dbReference type="AlphaFoldDB" id="A0A9P5CK88"/>
<dbReference type="GO" id="GO:0032259">
    <property type="term" value="P:methylation"/>
    <property type="evidence" value="ECO:0007669"/>
    <property type="project" value="UniProtKB-KW"/>
</dbReference>
<dbReference type="Proteomes" id="UP000803844">
    <property type="component" value="Unassembled WGS sequence"/>
</dbReference>
<dbReference type="InterPro" id="IPR029063">
    <property type="entry name" value="SAM-dependent_MTases_sf"/>
</dbReference>
<evidence type="ECO:0000256" key="1">
    <source>
        <dbReference type="ARBA" id="ARBA00022603"/>
    </source>
</evidence>
<dbReference type="PANTHER" id="PTHR10509:SF14">
    <property type="entry name" value="CAFFEOYL-COA O-METHYLTRANSFERASE 3-RELATED"/>
    <property type="match status" value="1"/>
</dbReference>
<protein>
    <submittedName>
        <fullName evidence="5">S-adenosyl-L-methionine-dependent methyltransferase</fullName>
    </submittedName>
</protein>
<organism evidence="5 6">
    <name type="scientific">Cryphonectria parasitica (strain ATCC 38755 / EP155)</name>
    <dbReference type="NCBI Taxonomy" id="660469"/>
    <lineage>
        <taxon>Eukaryota</taxon>
        <taxon>Fungi</taxon>
        <taxon>Dikarya</taxon>
        <taxon>Ascomycota</taxon>
        <taxon>Pezizomycotina</taxon>
        <taxon>Sordariomycetes</taxon>
        <taxon>Sordariomycetidae</taxon>
        <taxon>Diaporthales</taxon>
        <taxon>Cryphonectriaceae</taxon>
        <taxon>Cryphonectria-Endothia species complex</taxon>
        <taxon>Cryphonectria</taxon>
    </lineage>
</organism>
<keyword evidence="3" id="KW-0949">S-adenosyl-L-methionine</keyword>
<dbReference type="CDD" id="cd02440">
    <property type="entry name" value="AdoMet_MTases"/>
    <property type="match status" value="1"/>
</dbReference>
<reference evidence="5" key="1">
    <citation type="journal article" date="2020" name="Phytopathology">
        <title>Genome sequence of the chestnut blight fungus Cryphonectria parasitica EP155: A fundamental resource for an archetypical invasive plant pathogen.</title>
        <authorList>
            <person name="Crouch J.A."/>
            <person name="Dawe A."/>
            <person name="Aerts A."/>
            <person name="Barry K."/>
            <person name="Churchill A.C.L."/>
            <person name="Grimwood J."/>
            <person name="Hillman B."/>
            <person name="Milgroom M.G."/>
            <person name="Pangilinan J."/>
            <person name="Smith M."/>
            <person name="Salamov A."/>
            <person name="Schmutz J."/>
            <person name="Yadav J."/>
            <person name="Grigoriev I.V."/>
            <person name="Nuss D."/>
        </authorList>
    </citation>
    <scope>NUCLEOTIDE SEQUENCE</scope>
    <source>
        <strain evidence="5">EP155</strain>
    </source>
</reference>
<keyword evidence="2" id="KW-0808">Transferase</keyword>
<sequence length="229" mass="25370">MAETTDNNVSVLTATRTIDDVAVQSLIRPNQRRDDAIRNTSAAGMPAINISPLQGQYLAIQAQLIGAKTVLEIGTLGGYSTLWLAEQAGCKVTSIELDPKHRDVALENVKGIPRGEVEVILGSALDVMPRLLEEGRVFDMIFIDADWEEQWEYFDLAVKLTRKKGCIYVDNVVREMREKIDEGKDLEKVAMAVKVGKDERVTATLIQTASSHKDYSDFIVDGFMLAIVN</sequence>
<proteinExistence type="inferred from homology"/>
<dbReference type="Gene3D" id="3.40.50.150">
    <property type="entry name" value="Vaccinia Virus protein VP39"/>
    <property type="match status" value="1"/>
</dbReference>
<accession>A0A9P5CK88</accession>
<comment type="similarity">
    <text evidence="4">Belongs to the class I-like SAM-binding methyltransferase superfamily. Cation-dependent O-methyltransferase family.</text>
</comment>
<evidence type="ECO:0000256" key="3">
    <source>
        <dbReference type="ARBA" id="ARBA00022691"/>
    </source>
</evidence>
<evidence type="ECO:0000256" key="4">
    <source>
        <dbReference type="ARBA" id="ARBA00023453"/>
    </source>
</evidence>
<dbReference type="GO" id="GO:0008171">
    <property type="term" value="F:O-methyltransferase activity"/>
    <property type="evidence" value="ECO:0007669"/>
    <property type="project" value="InterPro"/>
</dbReference>
<dbReference type="GeneID" id="63840991"/>
<gene>
    <name evidence="5" type="ORF">M406DRAFT_358313</name>
</gene>
<dbReference type="OrthoDB" id="10251242at2759"/>
<dbReference type="GO" id="GO:0008757">
    <property type="term" value="F:S-adenosylmethionine-dependent methyltransferase activity"/>
    <property type="evidence" value="ECO:0007669"/>
    <property type="project" value="TreeGrafter"/>
</dbReference>
<dbReference type="InterPro" id="IPR050362">
    <property type="entry name" value="Cation-dep_OMT"/>
</dbReference>
<comment type="caution">
    <text evidence="5">The sequence shown here is derived from an EMBL/GenBank/DDBJ whole genome shotgun (WGS) entry which is preliminary data.</text>
</comment>
<dbReference type="PROSITE" id="PS51682">
    <property type="entry name" value="SAM_OMT_I"/>
    <property type="match status" value="1"/>
</dbReference>